<evidence type="ECO:0000256" key="4">
    <source>
        <dbReference type="ARBA" id="ARBA00022490"/>
    </source>
</evidence>
<dbReference type="InterPro" id="IPR044868">
    <property type="entry name" value="Rpn13/ADRM1_Pru"/>
</dbReference>
<dbReference type="GO" id="GO:0005634">
    <property type="term" value="C:nucleus"/>
    <property type="evidence" value="ECO:0007669"/>
    <property type="project" value="UniProtKB-SubCell"/>
</dbReference>
<evidence type="ECO:0000313" key="10">
    <source>
        <dbReference type="EMBL" id="KAF6024322.1"/>
    </source>
</evidence>
<evidence type="ECO:0000259" key="9">
    <source>
        <dbReference type="PROSITE" id="PS51917"/>
    </source>
</evidence>
<name>A0A7J7JDF8_BUGNE</name>
<proteinExistence type="inferred from homology"/>
<dbReference type="PANTHER" id="PTHR12225">
    <property type="entry name" value="ADHESION REGULATING MOLECULE 1 110 KDA CELL MEMBRANE GLYCOPROTEIN"/>
    <property type="match status" value="1"/>
</dbReference>
<dbReference type="InterPro" id="IPR044867">
    <property type="entry name" value="DEUBAD_dom"/>
</dbReference>
<dbReference type="InterPro" id="IPR038633">
    <property type="entry name" value="Rpn13/ADRM1_Pru_sf"/>
</dbReference>
<dbReference type="GO" id="GO:0005737">
    <property type="term" value="C:cytoplasm"/>
    <property type="evidence" value="ECO:0007669"/>
    <property type="project" value="UniProtKB-SubCell"/>
</dbReference>
<dbReference type="AlphaFoldDB" id="A0A7J7JDF8"/>
<dbReference type="OrthoDB" id="340431at2759"/>
<comment type="caution">
    <text evidence="10">The sequence shown here is derived from an EMBL/GenBank/DDBJ whole genome shotgun (WGS) entry which is preliminary data.</text>
</comment>
<keyword evidence="5" id="KW-0647">Proteasome</keyword>
<dbReference type="GO" id="GO:0061133">
    <property type="term" value="F:endopeptidase activator activity"/>
    <property type="evidence" value="ECO:0007669"/>
    <property type="project" value="TreeGrafter"/>
</dbReference>
<evidence type="ECO:0000256" key="6">
    <source>
        <dbReference type="ARBA" id="ARBA00023242"/>
    </source>
</evidence>
<comment type="subcellular location">
    <subcellularLocation>
        <location evidence="2">Cytoplasm</location>
    </subcellularLocation>
    <subcellularLocation>
        <location evidence="1">Nucleus</location>
    </subcellularLocation>
</comment>
<dbReference type="Proteomes" id="UP000593567">
    <property type="component" value="Unassembled WGS sequence"/>
</dbReference>
<keyword evidence="6" id="KW-0539">Nucleus</keyword>
<dbReference type="Pfam" id="PF04683">
    <property type="entry name" value="Rpn13_ADRM1_Pru"/>
    <property type="match status" value="1"/>
</dbReference>
<evidence type="ECO:0000256" key="2">
    <source>
        <dbReference type="ARBA" id="ARBA00004496"/>
    </source>
</evidence>
<feature type="domain" description="DEUBAD" evidence="8">
    <location>
        <begin position="274"/>
        <end position="386"/>
    </location>
</feature>
<dbReference type="InterPro" id="IPR038108">
    <property type="entry name" value="RPN13_DEUBAD_sf"/>
</dbReference>
<dbReference type="InterPro" id="IPR032368">
    <property type="entry name" value="RPN13_DEUBAD"/>
</dbReference>
<feature type="domain" description="Pru" evidence="9">
    <location>
        <begin position="14"/>
        <end position="126"/>
    </location>
</feature>
<keyword evidence="11" id="KW-1185">Reference proteome</keyword>
<dbReference type="FunFam" id="2.30.29.70:FF:000001">
    <property type="entry name" value="Proteasomal ubiquitin receptor ADRM1"/>
    <property type="match status" value="1"/>
</dbReference>
<dbReference type="FunFam" id="1.10.2020.20:FF:000001">
    <property type="entry name" value="Proteasomal ubiquitin receptor ADRM1"/>
    <property type="match status" value="1"/>
</dbReference>
<feature type="region of interest" description="Disordered" evidence="7">
    <location>
        <begin position="193"/>
        <end position="257"/>
    </location>
</feature>
<evidence type="ECO:0000313" key="11">
    <source>
        <dbReference type="Proteomes" id="UP000593567"/>
    </source>
</evidence>
<reference evidence="10" key="1">
    <citation type="submission" date="2020-06" db="EMBL/GenBank/DDBJ databases">
        <title>Draft genome of Bugula neritina, a colonial animal packing powerful symbionts and potential medicines.</title>
        <authorList>
            <person name="Rayko M."/>
        </authorList>
    </citation>
    <scope>NUCLEOTIDE SEQUENCE [LARGE SCALE GENOMIC DNA]</scope>
    <source>
        <strain evidence="10">Kwan_BN1</strain>
    </source>
</reference>
<dbReference type="PROSITE" id="PS51917">
    <property type="entry name" value="PRU"/>
    <property type="match status" value="1"/>
</dbReference>
<evidence type="ECO:0000256" key="7">
    <source>
        <dbReference type="SAM" id="MobiDB-lite"/>
    </source>
</evidence>
<dbReference type="Gene3D" id="1.10.2020.20">
    <property type="match status" value="1"/>
</dbReference>
<gene>
    <name evidence="10" type="ORF">EB796_017367</name>
</gene>
<evidence type="ECO:0000256" key="1">
    <source>
        <dbReference type="ARBA" id="ARBA00004123"/>
    </source>
</evidence>
<evidence type="ECO:0000259" key="8">
    <source>
        <dbReference type="PROSITE" id="PS51916"/>
    </source>
</evidence>
<dbReference type="Pfam" id="PF16550">
    <property type="entry name" value="RPN13_C"/>
    <property type="match status" value="1"/>
</dbReference>
<dbReference type="GO" id="GO:0008541">
    <property type="term" value="C:proteasome regulatory particle, lid subcomplex"/>
    <property type="evidence" value="ECO:0007669"/>
    <property type="project" value="TreeGrafter"/>
</dbReference>
<dbReference type="GO" id="GO:0070628">
    <property type="term" value="F:proteasome binding"/>
    <property type="evidence" value="ECO:0007669"/>
    <property type="project" value="TreeGrafter"/>
</dbReference>
<dbReference type="EMBL" id="VXIV02002589">
    <property type="protein sequence ID" value="KAF6024322.1"/>
    <property type="molecule type" value="Genomic_DNA"/>
</dbReference>
<organism evidence="10 11">
    <name type="scientific">Bugula neritina</name>
    <name type="common">Brown bryozoan</name>
    <name type="synonym">Sertularia neritina</name>
    <dbReference type="NCBI Taxonomy" id="10212"/>
    <lineage>
        <taxon>Eukaryota</taxon>
        <taxon>Metazoa</taxon>
        <taxon>Spiralia</taxon>
        <taxon>Lophotrochozoa</taxon>
        <taxon>Bryozoa</taxon>
        <taxon>Gymnolaemata</taxon>
        <taxon>Cheilostomatida</taxon>
        <taxon>Flustrina</taxon>
        <taxon>Buguloidea</taxon>
        <taxon>Bugulidae</taxon>
        <taxon>Bugula</taxon>
    </lineage>
</organism>
<dbReference type="PANTHER" id="PTHR12225:SF0">
    <property type="entry name" value="PROTEASOMAL UBIQUITIN RECEPTOR ADRM1"/>
    <property type="match status" value="1"/>
</dbReference>
<comment type="similarity">
    <text evidence="3">Belongs to the ADRM1 family.</text>
</comment>
<protein>
    <submittedName>
        <fullName evidence="10">ADRM1</fullName>
    </submittedName>
</protein>
<dbReference type="PROSITE" id="PS51916">
    <property type="entry name" value="DEUBAD"/>
    <property type="match status" value="1"/>
</dbReference>
<feature type="region of interest" description="Disordered" evidence="7">
    <location>
        <begin position="121"/>
        <end position="142"/>
    </location>
</feature>
<accession>A0A7J7JDF8</accession>
<evidence type="ECO:0000256" key="3">
    <source>
        <dbReference type="ARBA" id="ARBA00009216"/>
    </source>
</evidence>
<evidence type="ECO:0000256" key="5">
    <source>
        <dbReference type="ARBA" id="ARBA00022942"/>
    </source>
</evidence>
<dbReference type="CDD" id="cd13314">
    <property type="entry name" value="PH_Rpn13"/>
    <property type="match status" value="1"/>
</dbReference>
<sequence length="390" mass="41356">MASALFGNSTQRQGGKKNLLEFKAGKMYIQGKMCYPDKRKGTVFVHQSDDSLMHFCWKDRTTGKVEDDLLIFPDDTEFKRVPQCTTGRVFVLKFKASTKKIFWLQEPKTDKDEEYCKKVNELLNNPPTPGSSRAAGFGTGSSGMADIPSSDLANLGDSDLSNLLGGMSQEQLLRLIGGVGNLGSGGGGAGLGNALRGSARPASTQSQDSAMPVRVQSAPETQPSMEEDAVTPQPRPVTAAALPGGSSTTDSSSAASQSIQLSDLQNVLSSIQTPGNAAEAVNLSEALNSEKMIPILADPRVQERLTPFLPQDSSIPSSQDELRATISSPQFQQALNSFSSALTSGQLGPVLAQFGLSEAAVAAANQGDIQAFVKAMQGDESKKEEKMDES</sequence>
<keyword evidence="4" id="KW-0963">Cytoplasm</keyword>
<dbReference type="InterPro" id="IPR006773">
    <property type="entry name" value="Rpn13/ADRM1"/>
</dbReference>
<dbReference type="Gene3D" id="2.30.29.70">
    <property type="entry name" value="Proteasomal ubiquitin receptor Rpn13/ADRM1"/>
    <property type="match status" value="1"/>
</dbReference>
<feature type="compositionally biased region" description="Low complexity" evidence="7">
    <location>
        <begin position="246"/>
        <end position="257"/>
    </location>
</feature>